<keyword evidence="9" id="KW-1185">Reference proteome</keyword>
<dbReference type="InterPro" id="IPR013656">
    <property type="entry name" value="PAS_4"/>
</dbReference>
<dbReference type="Pfam" id="PF08448">
    <property type="entry name" value="PAS_4"/>
    <property type="match status" value="1"/>
</dbReference>
<dbReference type="InterPro" id="IPR000014">
    <property type="entry name" value="PAS"/>
</dbReference>
<keyword evidence="5" id="KW-0418">Kinase</keyword>
<dbReference type="SMART" id="SM00086">
    <property type="entry name" value="PAC"/>
    <property type="match status" value="2"/>
</dbReference>
<sequence>MVNLASDIKQFLQLLPPTVILDTDAPIFTIAYVNDAYCKLSNFTPRELIGKGLLEAFPQNPDVIDIQSVEKVRFNLTECLTTKKKTVLPKQRFDLRLSGRFETRYWQATNTPALNDAGEVMHLLHQVIDITEAYEQALKERISLEVAEAKRKELEKLFMQAPAGVVIFSGPDFVFNLVNPTYQSFFPDRGLTGKPLLEAIPELHNHPLVDGFRHTFTTGETYYGKEVYTQLMRVPGAPLDDSYWNFIGQARYDDNHQIDGILMFGFEVTEQVLLRKKVEASEERLNLAVENVQSGVYDTDLKTGKSICSLRHAQIFGYPDKQQEWSLEKMLSHIVPEDLDYAREEHISGLEKGIINVQFRIRRLDGEVRWINIIGKVNYNNKNEPVRVVGTTTDITEKIAIQRQKKMNLSVR</sequence>
<name>A0A917N3F4_9SPHI</name>
<evidence type="ECO:0000259" key="7">
    <source>
        <dbReference type="PROSITE" id="PS50113"/>
    </source>
</evidence>
<keyword evidence="4" id="KW-0808">Transferase</keyword>
<dbReference type="PROSITE" id="PS50113">
    <property type="entry name" value="PAC"/>
    <property type="match status" value="1"/>
</dbReference>
<dbReference type="RefSeq" id="WP_188418557.1">
    <property type="nucleotide sequence ID" value="NZ_BMDO01000013.1"/>
</dbReference>
<keyword evidence="3" id="KW-0597">Phosphoprotein</keyword>
<comment type="catalytic activity">
    <reaction evidence="1">
        <text>ATP + protein L-histidine = ADP + protein N-phospho-L-histidine.</text>
        <dbReference type="EC" id="2.7.13.3"/>
    </reaction>
</comment>
<dbReference type="PROSITE" id="PS50112">
    <property type="entry name" value="PAS"/>
    <property type="match status" value="1"/>
</dbReference>
<dbReference type="CDD" id="cd00130">
    <property type="entry name" value="PAS"/>
    <property type="match status" value="2"/>
</dbReference>
<dbReference type="InterPro" id="IPR001610">
    <property type="entry name" value="PAC"/>
</dbReference>
<dbReference type="InterPro" id="IPR035965">
    <property type="entry name" value="PAS-like_dom_sf"/>
</dbReference>
<evidence type="ECO:0000256" key="1">
    <source>
        <dbReference type="ARBA" id="ARBA00000085"/>
    </source>
</evidence>
<dbReference type="NCBIfam" id="TIGR00229">
    <property type="entry name" value="sensory_box"/>
    <property type="match status" value="1"/>
</dbReference>
<dbReference type="Pfam" id="PF08447">
    <property type="entry name" value="PAS_3"/>
    <property type="match status" value="1"/>
</dbReference>
<dbReference type="SMART" id="SM00091">
    <property type="entry name" value="PAS"/>
    <property type="match status" value="3"/>
</dbReference>
<feature type="domain" description="PAS" evidence="6">
    <location>
        <begin position="4"/>
        <end position="54"/>
    </location>
</feature>
<comment type="caution">
    <text evidence="8">The sequence shown here is derived from an EMBL/GenBank/DDBJ whole genome shotgun (WGS) entry which is preliminary data.</text>
</comment>
<dbReference type="PANTHER" id="PTHR43304">
    <property type="entry name" value="PHYTOCHROME-LIKE PROTEIN CPH1"/>
    <property type="match status" value="1"/>
</dbReference>
<dbReference type="InterPro" id="IPR052162">
    <property type="entry name" value="Sensor_kinase/Photoreceptor"/>
</dbReference>
<dbReference type="AlphaFoldDB" id="A0A917N3F4"/>
<organism evidence="8 9">
    <name type="scientific">Mucilaginibacter galii</name>
    <dbReference type="NCBI Taxonomy" id="2005073"/>
    <lineage>
        <taxon>Bacteria</taxon>
        <taxon>Pseudomonadati</taxon>
        <taxon>Bacteroidota</taxon>
        <taxon>Sphingobacteriia</taxon>
        <taxon>Sphingobacteriales</taxon>
        <taxon>Sphingobacteriaceae</taxon>
        <taxon>Mucilaginibacter</taxon>
    </lineage>
</organism>
<accession>A0A917N3F4</accession>
<evidence type="ECO:0000256" key="3">
    <source>
        <dbReference type="ARBA" id="ARBA00022553"/>
    </source>
</evidence>
<feature type="domain" description="PAC" evidence="7">
    <location>
        <begin position="355"/>
        <end position="407"/>
    </location>
</feature>
<reference evidence="8" key="1">
    <citation type="journal article" date="2014" name="Int. J. Syst. Evol. Microbiol.">
        <title>Complete genome sequence of Corynebacterium casei LMG S-19264T (=DSM 44701T), isolated from a smear-ripened cheese.</title>
        <authorList>
            <consortium name="US DOE Joint Genome Institute (JGI-PGF)"/>
            <person name="Walter F."/>
            <person name="Albersmeier A."/>
            <person name="Kalinowski J."/>
            <person name="Ruckert C."/>
        </authorList>
    </citation>
    <scope>NUCLEOTIDE SEQUENCE</scope>
    <source>
        <strain evidence="8">CCM 8711</strain>
    </source>
</reference>
<reference evidence="8" key="2">
    <citation type="submission" date="2020-09" db="EMBL/GenBank/DDBJ databases">
        <authorList>
            <person name="Sun Q."/>
            <person name="Sedlacek I."/>
        </authorList>
    </citation>
    <scope>NUCLEOTIDE SEQUENCE</scope>
    <source>
        <strain evidence="8">CCM 8711</strain>
    </source>
</reference>
<evidence type="ECO:0000313" key="9">
    <source>
        <dbReference type="Proteomes" id="UP000662074"/>
    </source>
</evidence>
<dbReference type="Proteomes" id="UP000662074">
    <property type="component" value="Unassembled WGS sequence"/>
</dbReference>
<evidence type="ECO:0000259" key="6">
    <source>
        <dbReference type="PROSITE" id="PS50112"/>
    </source>
</evidence>
<evidence type="ECO:0000256" key="5">
    <source>
        <dbReference type="ARBA" id="ARBA00022777"/>
    </source>
</evidence>
<dbReference type="Gene3D" id="3.30.450.20">
    <property type="entry name" value="PAS domain"/>
    <property type="match status" value="3"/>
</dbReference>
<dbReference type="Gene3D" id="2.10.70.100">
    <property type="match status" value="1"/>
</dbReference>
<gene>
    <name evidence="8" type="ORF">GCM10011425_36560</name>
</gene>
<dbReference type="EMBL" id="BMDO01000013">
    <property type="protein sequence ID" value="GGI52444.1"/>
    <property type="molecule type" value="Genomic_DNA"/>
</dbReference>
<protein>
    <recommendedName>
        <fullName evidence="2">histidine kinase</fullName>
        <ecNumber evidence="2">2.7.13.3</ecNumber>
    </recommendedName>
</protein>
<dbReference type="GO" id="GO:0004673">
    <property type="term" value="F:protein histidine kinase activity"/>
    <property type="evidence" value="ECO:0007669"/>
    <property type="project" value="UniProtKB-EC"/>
</dbReference>
<dbReference type="PANTHER" id="PTHR43304:SF1">
    <property type="entry name" value="PAC DOMAIN-CONTAINING PROTEIN"/>
    <property type="match status" value="1"/>
</dbReference>
<evidence type="ECO:0000313" key="8">
    <source>
        <dbReference type="EMBL" id="GGI52444.1"/>
    </source>
</evidence>
<dbReference type="EC" id="2.7.13.3" evidence="2"/>
<evidence type="ECO:0000256" key="2">
    <source>
        <dbReference type="ARBA" id="ARBA00012438"/>
    </source>
</evidence>
<dbReference type="InterPro" id="IPR013655">
    <property type="entry name" value="PAS_fold_3"/>
</dbReference>
<proteinExistence type="predicted"/>
<evidence type="ECO:0000256" key="4">
    <source>
        <dbReference type="ARBA" id="ARBA00022679"/>
    </source>
</evidence>
<dbReference type="SUPFAM" id="SSF55785">
    <property type="entry name" value="PYP-like sensor domain (PAS domain)"/>
    <property type="match status" value="3"/>
</dbReference>
<dbReference type="InterPro" id="IPR000700">
    <property type="entry name" value="PAS-assoc_C"/>
</dbReference>